<comment type="caution">
    <text evidence="2">The sequence shown here is derived from an EMBL/GenBank/DDBJ whole genome shotgun (WGS) entry which is preliminary data.</text>
</comment>
<feature type="region of interest" description="Disordered" evidence="1">
    <location>
        <begin position="1"/>
        <end position="40"/>
    </location>
</feature>
<protein>
    <submittedName>
        <fullName evidence="2">Uncharacterized protein</fullName>
    </submittedName>
</protein>
<dbReference type="RefSeq" id="WP_190023955.1">
    <property type="nucleotide sequence ID" value="NZ_BMUT01000011.1"/>
</dbReference>
<dbReference type="EMBL" id="BMUT01000011">
    <property type="protein sequence ID" value="GGX97587.1"/>
    <property type="molecule type" value="Genomic_DNA"/>
</dbReference>
<evidence type="ECO:0000256" key="1">
    <source>
        <dbReference type="SAM" id="MobiDB-lite"/>
    </source>
</evidence>
<name>A0ABQ2YXC6_9ACTN</name>
<evidence type="ECO:0000313" key="2">
    <source>
        <dbReference type="EMBL" id="GGX97587.1"/>
    </source>
</evidence>
<reference evidence="3" key="1">
    <citation type="journal article" date="2019" name="Int. J. Syst. Evol. Microbiol.">
        <title>The Global Catalogue of Microorganisms (GCM) 10K type strain sequencing project: providing services to taxonomists for standard genome sequencing and annotation.</title>
        <authorList>
            <consortium name="The Broad Institute Genomics Platform"/>
            <consortium name="The Broad Institute Genome Sequencing Center for Infectious Disease"/>
            <person name="Wu L."/>
            <person name="Ma J."/>
        </authorList>
    </citation>
    <scope>NUCLEOTIDE SEQUENCE [LARGE SCALE GENOMIC DNA]</scope>
    <source>
        <strain evidence="3">JCM 4586</strain>
    </source>
</reference>
<sequence length="63" mass="6107">MIALPAEAGGGAGDGAGVAADADEVTKPPHTMSATDPHNVADLRDLNMILSSAESSDCGAGQA</sequence>
<dbReference type="Proteomes" id="UP000659223">
    <property type="component" value="Unassembled WGS sequence"/>
</dbReference>
<gene>
    <name evidence="2" type="ORF">GCM10010324_49740</name>
</gene>
<accession>A0ABQ2YXC6</accession>
<proteinExistence type="predicted"/>
<organism evidence="2 3">
    <name type="scientific">Streptomyces hiroshimensis</name>
    <dbReference type="NCBI Taxonomy" id="66424"/>
    <lineage>
        <taxon>Bacteria</taxon>
        <taxon>Bacillati</taxon>
        <taxon>Actinomycetota</taxon>
        <taxon>Actinomycetes</taxon>
        <taxon>Kitasatosporales</taxon>
        <taxon>Streptomycetaceae</taxon>
        <taxon>Streptomyces</taxon>
    </lineage>
</organism>
<evidence type="ECO:0000313" key="3">
    <source>
        <dbReference type="Proteomes" id="UP000659223"/>
    </source>
</evidence>
<keyword evidence="3" id="KW-1185">Reference proteome</keyword>